<keyword evidence="2" id="KW-1185">Reference proteome</keyword>
<dbReference type="EMBL" id="BMAW01085360">
    <property type="protein sequence ID" value="GFU42618.1"/>
    <property type="molecule type" value="Genomic_DNA"/>
</dbReference>
<comment type="caution">
    <text evidence="1">The sequence shown here is derived from an EMBL/GenBank/DDBJ whole genome shotgun (WGS) entry which is preliminary data.</text>
</comment>
<gene>
    <name evidence="1" type="ORF">NPIL_493401</name>
</gene>
<sequence length="94" mass="10888">MKIKDVSSHQVDSYRIGLSCDNRIDEALKRFWGFEEVPSLTSLLSEEDVCEVRFQKTYNVDENGRFVVKLSIFDKKETSNSSRFTIFVNGEKIS</sequence>
<dbReference type="AlphaFoldDB" id="A0A8X6URH3"/>
<dbReference type="Proteomes" id="UP000887013">
    <property type="component" value="Unassembled WGS sequence"/>
</dbReference>
<evidence type="ECO:0000313" key="1">
    <source>
        <dbReference type="EMBL" id="GFU42618.1"/>
    </source>
</evidence>
<evidence type="ECO:0000313" key="2">
    <source>
        <dbReference type="Proteomes" id="UP000887013"/>
    </source>
</evidence>
<reference evidence="1" key="1">
    <citation type="submission" date="2020-08" db="EMBL/GenBank/DDBJ databases">
        <title>Multicomponent nature underlies the extraordinary mechanical properties of spider dragline silk.</title>
        <authorList>
            <person name="Kono N."/>
            <person name="Nakamura H."/>
            <person name="Mori M."/>
            <person name="Yoshida Y."/>
            <person name="Ohtoshi R."/>
            <person name="Malay A.D."/>
            <person name="Moran D.A.P."/>
            <person name="Tomita M."/>
            <person name="Numata K."/>
            <person name="Arakawa K."/>
        </authorList>
    </citation>
    <scope>NUCLEOTIDE SEQUENCE</scope>
</reference>
<proteinExistence type="predicted"/>
<protein>
    <submittedName>
        <fullName evidence="1">Uncharacterized protein</fullName>
    </submittedName>
</protein>
<organism evidence="1 2">
    <name type="scientific">Nephila pilipes</name>
    <name type="common">Giant wood spider</name>
    <name type="synonym">Nephila maculata</name>
    <dbReference type="NCBI Taxonomy" id="299642"/>
    <lineage>
        <taxon>Eukaryota</taxon>
        <taxon>Metazoa</taxon>
        <taxon>Ecdysozoa</taxon>
        <taxon>Arthropoda</taxon>
        <taxon>Chelicerata</taxon>
        <taxon>Arachnida</taxon>
        <taxon>Araneae</taxon>
        <taxon>Araneomorphae</taxon>
        <taxon>Entelegynae</taxon>
        <taxon>Araneoidea</taxon>
        <taxon>Nephilidae</taxon>
        <taxon>Nephila</taxon>
    </lineage>
</organism>
<dbReference type="OrthoDB" id="8065733at2759"/>
<accession>A0A8X6URH3</accession>
<name>A0A8X6URH3_NEPPI</name>